<keyword evidence="2" id="KW-0472">Membrane</keyword>
<sequence>MSSLSATSASSAISAPSGGPTPSAVTPPPTHSNGLAGGAVAGVAIGTFLAGLLIAGAVFFFLLRRQKKRHAVAAAAYSRQEAPYKERDVGPEKRAAVVTGAGSNIDALLPQPVEDDAITGDLSKIRDNIKNHVRTYYRSGPISATDVNEAGIRDIATLMGINSAVLVGALSTPSSRDNALRSIVASVILARCTGRRKSSLLPSELAGLSSSIPTTDDENPAQTLLFSKWKTITGALLQQQYGKHGQDPSRAQSFQDTITSLDSVLAPFVEGSVDGGQRRKNLDMILTRAANFAFLLFTQPGSFRFDFAGDQGGLAIFPALVQTVGDQGQPLSPVKVLAEKEIVGV</sequence>
<proteinExistence type="predicted"/>
<dbReference type="EMBL" id="JYNV01000224">
    <property type="protein sequence ID" value="KZM22159.1"/>
    <property type="molecule type" value="Genomic_DNA"/>
</dbReference>
<keyword evidence="4" id="KW-1185">Reference proteome</keyword>
<comment type="caution">
    <text evidence="3">The sequence shown here is derived from an EMBL/GenBank/DDBJ whole genome shotgun (WGS) entry which is preliminary data.</text>
</comment>
<keyword evidence="2" id="KW-1133">Transmembrane helix</keyword>
<dbReference type="CDD" id="cd12087">
    <property type="entry name" value="TM_EGFR-like"/>
    <property type="match status" value="1"/>
</dbReference>
<evidence type="ECO:0000313" key="3">
    <source>
        <dbReference type="EMBL" id="KZM22159.1"/>
    </source>
</evidence>
<evidence type="ECO:0000256" key="2">
    <source>
        <dbReference type="SAM" id="Phobius"/>
    </source>
</evidence>
<evidence type="ECO:0000256" key="1">
    <source>
        <dbReference type="SAM" id="MobiDB-lite"/>
    </source>
</evidence>
<dbReference type="Proteomes" id="UP000076837">
    <property type="component" value="Unassembled WGS sequence"/>
</dbReference>
<feature type="compositionally biased region" description="Low complexity" evidence="1">
    <location>
        <begin position="1"/>
        <end position="24"/>
    </location>
</feature>
<organism evidence="3 4">
    <name type="scientific">Didymella rabiei</name>
    <name type="common">Chickpea ascochyta blight fungus</name>
    <name type="synonym">Mycosphaerella rabiei</name>
    <dbReference type="NCBI Taxonomy" id="5454"/>
    <lineage>
        <taxon>Eukaryota</taxon>
        <taxon>Fungi</taxon>
        <taxon>Dikarya</taxon>
        <taxon>Ascomycota</taxon>
        <taxon>Pezizomycotina</taxon>
        <taxon>Dothideomycetes</taxon>
        <taxon>Pleosporomycetidae</taxon>
        <taxon>Pleosporales</taxon>
        <taxon>Pleosporineae</taxon>
        <taxon>Didymellaceae</taxon>
        <taxon>Ascochyta</taxon>
    </lineage>
</organism>
<name>A0A163C1Z5_DIDRA</name>
<keyword evidence="2" id="KW-0812">Transmembrane</keyword>
<accession>A0A163C1Z5</accession>
<feature type="transmembrane region" description="Helical" evidence="2">
    <location>
        <begin position="39"/>
        <end position="63"/>
    </location>
</feature>
<reference evidence="3 4" key="1">
    <citation type="journal article" date="2016" name="Sci. Rep.">
        <title>Draft genome sequencing and secretome analysis of fungal phytopathogen Ascochyta rabiei provides insight into the necrotrophic effector repertoire.</title>
        <authorList>
            <person name="Verma S."/>
            <person name="Gazara R.K."/>
            <person name="Nizam S."/>
            <person name="Parween S."/>
            <person name="Chattopadhyay D."/>
            <person name="Verma P.K."/>
        </authorList>
    </citation>
    <scope>NUCLEOTIDE SEQUENCE [LARGE SCALE GENOMIC DNA]</scope>
    <source>
        <strain evidence="3 4">ArDII</strain>
    </source>
</reference>
<feature type="region of interest" description="Disordered" evidence="1">
    <location>
        <begin position="1"/>
        <end position="30"/>
    </location>
</feature>
<protein>
    <submittedName>
        <fullName evidence="3">Uncharacterized protein</fullName>
    </submittedName>
</protein>
<gene>
    <name evidence="3" type="ORF">ST47_g6705</name>
</gene>
<dbReference type="AlphaFoldDB" id="A0A163C1Z5"/>
<evidence type="ECO:0000313" key="4">
    <source>
        <dbReference type="Proteomes" id="UP000076837"/>
    </source>
</evidence>